<evidence type="ECO:0000256" key="1">
    <source>
        <dbReference type="SAM" id="MobiDB-lite"/>
    </source>
</evidence>
<dbReference type="AlphaFoldDB" id="F9WFQ4"/>
<keyword evidence="3" id="KW-1185">Reference proteome</keyword>
<sequence>MMLSPHISLVGPKLTHIVGNSACLSKAFPFTTSGTFSGSCTHTHTAIRMLHAHQWMRPQGLTHLPLGRTIGSQHNTYHSHLRDLSGHIKHMSDTMWSRTHSPVPHSSLVTERPGLNISFPLPSARQGKFTAYQHSTARPRGKAMESALSKPFLAVARQATAKGAAQRGLILLRVLCSQSSQLIMPSTDFSHKMRSSGLPPQRHNHRVADMLPWRDIPPVAHGPPTKQPEGTWPLSSRLEP</sequence>
<name>F9WFQ4_TRYCI</name>
<evidence type="ECO:0000313" key="2">
    <source>
        <dbReference type="EMBL" id="CCD16131.1"/>
    </source>
</evidence>
<gene>
    <name evidence="2" type="ORF">TCIL3000_0_10820</name>
</gene>
<comment type="caution">
    <text evidence="2">The sequence shown here is derived from an EMBL/GenBank/DDBJ whole genome shotgun (WGS) entry which is preliminary data.</text>
</comment>
<accession>F9WFQ4</accession>
<reference evidence="3" key="1">
    <citation type="submission" date="2011-07" db="EMBL/GenBank/DDBJ databases">
        <title>Divergent evolution of antigenic variation in African trypanosomes.</title>
        <authorList>
            <person name="Jackson A.P."/>
            <person name="Berry A."/>
            <person name="Allison H.C."/>
            <person name="Burton P."/>
            <person name="Anderson J."/>
            <person name="Aslett M."/>
            <person name="Brown R."/>
            <person name="Corton N."/>
            <person name="Harris D."/>
            <person name="Hauser H."/>
            <person name="Gamble J."/>
            <person name="Gilderthorp R."/>
            <person name="McQuillan J."/>
            <person name="Quail M.A."/>
            <person name="Sanders M."/>
            <person name="Van Tonder A."/>
            <person name="Ginger M.L."/>
            <person name="Donelson J.E."/>
            <person name="Field M.C."/>
            <person name="Barry J.D."/>
            <person name="Berriman M."/>
            <person name="Hertz-Fowler C."/>
        </authorList>
    </citation>
    <scope>NUCLEOTIDE SEQUENCE [LARGE SCALE GENOMIC DNA]</scope>
    <source>
        <strain evidence="3">IL3000</strain>
    </source>
</reference>
<dbReference type="EMBL" id="CAEQ01002177">
    <property type="protein sequence ID" value="CCD16131.1"/>
    <property type="molecule type" value="Genomic_DNA"/>
</dbReference>
<dbReference type="Proteomes" id="UP000000702">
    <property type="component" value="Unassembled WGS sequence"/>
</dbReference>
<reference evidence="2 3" key="2">
    <citation type="journal article" date="2012" name="Proc. Natl. Acad. Sci. U.S.A.">
        <title>Antigenic diversity is generated by distinct evolutionary mechanisms in African trypanosome species.</title>
        <authorList>
            <person name="Jackson A.P."/>
            <person name="Berry A."/>
            <person name="Aslett M."/>
            <person name="Allison H.C."/>
            <person name="Burton P."/>
            <person name="Vavrova-Anderson J."/>
            <person name="Brown R."/>
            <person name="Browne H."/>
            <person name="Corton N."/>
            <person name="Hauser H."/>
            <person name="Gamble J."/>
            <person name="Gilderthorp R."/>
            <person name="Marcello L."/>
            <person name="McQuillan J."/>
            <person name="Otto T.D."/>
            <person name="Quail M.A."/>
            <person name="Sanders M.J."/>
            <person name="van Tonder A."/>
            <person name="Ginger M.L."/>
            <person name="Field M.C."/>
            <person name="Barry J.D."/>
            <person name="Hertz-Fowler C."/>
            <person name="Berriman M."/>
        </authorList>
    </citation>
    <scope>NUCLEOTIDE SEQUENCE [LARGE SCALE GENOMIC DNA]</scope>
    <source>
        <strain evidence="2 3">IL3000</strain>
    </source>
</reference>
<organism evidence="2 3">
    <name type="scientific">Trypanosoma congolense (strain IL3000)</name>
    <dbReference type="NCBI Taxonomy" id="1068625"/>
    <lineage>
        <taxon>Eukaryota</taxon>
        <taxon>Discoba</taxon>
        <taxon>Euglenozoa</taxon>
        <taxon>Kinetoplastea</taxon>
        <taxon>Metakinetoplastina</taxon>
        <taxon>Trypanosomatida</taxon>
        <taxon>Trypanosomatidae</taxon>
        <taxon>Trypanosoma</taxon>
        <taxon>Nannomonas</taxon>
    </lineage>
</organism>
<feature type="region of interest" description="Disordered" evidence="1">
    <location>
        <begin position="215"/>
        <end position="240"/>
    </location>
</feature>
<evidence type="ECO:0000313" key="3">
    <source>
        <dbReference type="Proteomes" id="UP000000702"/>
    </source>
</evidence>
<dbReference type="VEuPathDB" id="TriTrypDB:TcIL3000_0_10820"/>
<protein>
    <submittedName>
        <fullName evidence="2">WGS project CAEQ00000000 data, annotated contig 416</fullName>
    </submittedName>
</protein>
<proteinExistence type="predicted"/>